<dbReference type="Pfam" id="PF22953">
    <property type="entry name" value="SpnB_Rossmann"/>
    <property type="match status" value="1"/>
</dbReference>
<evidence type="ECO:0000256" key="4">
    <source>
        <dbReference type="ARBA" id="ARBA00023268"/>
    </source>
</evidence>
<keyword evidence="2" id="KW-0597">Phosphoprotein</keyword>
<dbReference type="Gene3D" id="3.40.50.720">
    <property type="entry name" value="NAD(P)-binding Rossmann-like Domain"/>
    <property type="match status" value="1"/>
</dbReference>
<dbReference type="Proteomes" id="UP000634229">
    <property type="component" value="Unassembled WGS sequence"/>
</dbReference>
<feature type="active site" description="Proton donor; for dehydratase activity" evidence="5">
    <location>
        <position position="287"/>
    </location>
</feature>
<feature type="region of interest" description="N-terminal hotdog fold" evidence="5">
    <location>
        <begin position="87"/>
        <end position="214"/>
    </location>
</feature>
<feature type="active site" description="Proton acceptor; for dehydratase activity" evidence="5">
    <location>
        <position position="120"/>
    </location>
</feature>
<dbReference type="InterPro" id="IPR036291">
    <property type="entry name" value="NAD(P)-bd_dom_sf"/>
</dbReference>
<dbReference type="InterPro" id="IPR049900">
    <property type="entry name" value="PKS_mFAS_DH"/>
</dbReference>
<dbReference type="PROSITE" id="PS52019">
    <property type="entry name" value="PKS_MFAS_DH"/>
    <property type="match status" value="1"/>
</dbReference>
<dbReference type="InterPro" id="IPR013968">
    <property type="entry name" value="PKS_KR"/>
</dbReference>
<dbReference type="PANTHER" id="PTHR43775:SF51">
    <property type="entry name" value="INACTIVE PHENOLPHTHIOCEROL SYNTHESIS POLYKETIDE SYNTHASE TYPE I PKS1-RELATED"/>
    <property type="match status" value="1"/>
</dbReference>
<dbReference type="InterPro" id="IPR057326">
    <property type="entry name" value="KR_dom"/>
</dbReference>
<dbReference type="SMART" id="SM00826">
    <property type="entry name" value="PKS_DH"/>
    <property type="match status" value="1"/>
</dbReference>
<evidence type="ECO:0000256" key="3">
    <source>
        <dbReference type="ARBA" id="ARBA00022679"/>
    </source>
</evidence>
<dbReference type="InterPro" id="IPR036736">
    <property type="entry name" value="ACP-like_sf"/>
</dbReference>
<evidence type="ECO:0000256" key="1">
    <source>
        <dbReference type="ARBA" id="ARBA00022450"/>
    </source>
</evidence>
<dbReference type="InterPro" id="IPR049552">
    <property type="entry name" value="PKS_DH_N"/>
</dbReference>
<dbReference type="EMBL" id="JAERRF010000089">
    <property type="protein sequence ID" value="MBL1102833.1"/>
    <property type="molecule type" value="Genomic_DNA"/>
</dbReference>
<dbReference type="InterPro" id="IPR006162">
    <property type="entry name" value="Ppantetheine_attach_site"/>
</dbReference>
<dbReference type="Gene3D" id="3.30.70.3290">
    <property type="match status" value="1"/>
</dbReference>
<dbReference type="InterPro" id="IPR009081">
    <property type="entry name" value="PP-bd_ACP"/>
</dbReference>
<dbReference type="SUPFAM" id="SSF51735">
    <property type="entry name" value="NAD(P)-binding Rossmann-fold domains"/>
    <property type="match status" value="2"/>
</dbReference>
<dbReference type="SMART" id="SM00823">
    <property type="entry name" value="PKS_PP"/>
    <property type="match status" value="1"/>
</dbReference>
<comment type="caution">
    <text evidence="8">The sequence shown here is derived from an EMBL/GenBank/DDBJ whole genome shotgun (WGS) entry which is preliminary data.</text>
</comment>
<dbReference type="SMART" id="SM01294">
    <property type="entry name" value="PKS_PP_betabranch"/>
    <property type="match status" value="1"/>
</dbReference>
<evidence type="ECO:0000313" key="8">
    <source>
        <dbReference type="EMBL" id="MBL1102833.1"/>
    </source>
</evidence>
<dbReference type="RefSeq" id="WP_201883417.1">
    <property type="nucleotide sequence ID" value="NZ_JAERRF010000089.1"/>
</dbReference>
<evidence type="ECO:0000259" key="6">
    <source>
        <dbReference type="PROSITE" id="PS50075"/>
    </source>
</evidence>
<dbReference type="Pfam" id="PF21089">
    <property type="entry name" value="PKS_DH_N"/>
    <property type="match status" value="1"/>
</dbReference>
<reference evidence="8 9" key="1">
    <citation type="submission" date="2021-01" db="EMBL/GenBank/DDBJ databases">
        <title>WGS of actinomycetes isolated from Thailand.</title>
        <authorList>
            <person name="Thawai C."/>
        </authorList>
    </citation>
    <scope>NUCLEOTIDE SEQUENCE [LARGE SCALE GENOMIC DNA]</scope>
    <source>
        <strain evidence="8 9">CA1R205</strain>
    </source>
</reference>
<evidence type="ECO:0000313" key="9">
    <source>
        <dbReference type="Proteomes" id="UP000634229"/>
    </source>
</evidence>
<feature type="domain" description="Carrier" evidence="6">
    <location>
        <begin position="847"/>
        <end position="922"/>
    </location>
</feature>
<dbReference type="InterPro" id="IPR055123">
    <property type="entry name" value="SpnB-like_Rossmann"/>
</dbReference>
<dbReference type="Pfam" id="PF08659">
    <property type="entry name" value="KR"/>
    <property type="match status" value="1"/>
</dbReference>
<dbReference type="Gene3D" id="1.10.1200.10">
    <property type="entry name" value="ACP-like"/>
    <property type="match status" value="1"/>
</dbReference>
<feature type="region of interest" description="C-terminal hotdog fold" evidence="5">
    <location>
        <begin position="226"/>
        <end position="368"/>
    </location>
</feature>
<keyword evidence="3" id="KW-0808">Transferase</keyword>
<dbReference type="Gene3D" id="3.10.129.110">
    <property type="entry name" value="Polyketide synthase dehydratase"/>
    <property type="match status" value="1"/>
</dbReference>
<organism evidence="8 9">
    <name type="scientific">Streptomyces coffeae</name>
    <dbReference type="NCBI Taxonomy" id="621382"/>
    <lineage>
        <taxon>Bacteria</taxon>
        <taxon>Bacillati</taxon>
        <taxon>Actinomycetota</taxon>
        <taxon>Actinomycetes</taxon>
        <taxon>Kitasatosporales</taxon>
        <taxon>Streptomycetaceae</taxon>
        <taxon>Streptomyces</taxon>
    </lineage>
</organism>
<accession>A0ABS1NRV0</accession>
<dbReference type="SUPFAM" id="SSF47336">
    <property type="entry name" value="ACP-like"/>
    <property type="match status" value="1"/>
</dbReference>
<proteinExistence type="predicted"/>
<dbReference type="PROSITE" id="PS50075">
    <property type="entry name" value="CARRIER"/>
    <property type="match status" value="1"/>
</dbReference>
<dbReference type="PROSITE" id="PS00012">
    <property type="entry name" value="PHOSPHOPANTETHEINE"/>
    <property type="match status" value="1"/>
</dbReference>
<dbReference type="CDD" id="cd08956">
    <property type="entry name" value="KR_3_FAS_SDR_x"/>
    <property type="match status" value="1"/>
</dbReference>
<evidence type="ECO:0000259" key="7">
    <source>
        <dbReference type="PROSITE" id="PS52019"/>
    </source>
</evidence>
<feature type="domain" description="PKS/mFAS DH" evidence="7">
    <location>
        <begin position="87"/>
        <end position="368"/>
    </location>
</feature>
<dbReference type="InterPro" id="IPR049551">
    <property type="entry name" value="PKS_DH_C"/>
</dbReference>
<dbReference type="InterPro" id="IPR050091">
    <property type="entry name" value="PKS_NRPS_Biosynth_Enz"/>
</dbReference>
<feature type="non-terminal residue" evidence="8">
    <location>
        <position position="1"/>
    </location>
</feature>
<dbReference type="InterPro" id="IPR020806">
    <property type="entry name" value="PKS_PP-bd"/>
</dbReference>
<keyword evidence="9" id="KW-1185">Reference proteome</keyword>
<keyword evidence="4" id="KW-0511">Multifunctional enzyme</keyword>
<dbReference type="Pfam" id="PF00550">
    <property type="entry name" value="PP-binding"/>
    <property type="match status" value="1"/>
</dbReference>
<keyword evidence="1" id="KW-0596">Phosphopantetheine</keyword>
<gene>
    <name evidence="8" type="ORF">JK363_40970</name>
</gene>
<evidence type="ECO:0000256" key="5">
    <source>
        <dbReference type="PROSITE-ProRule" id="PRU01363"/>
    </source>
</evidence>
<name>A0ABS1NRV0_9ACTN</name>
<dbReference type="InterPro" id="IPR042104">
    <property type="entry name" value="PKS_dehydratase_sf"/>
</dbReference>
<dbReference type="Pfam" id="PF14765">
    <property type="entry name" value="PS-DH"/>
    <property type="match status" value="1"/>
</dbReference>
<sequence>LGMGLQDTFEDHSDSAAVALGSLRRDDGGMDRFLTSLGEAHVHGVDIDWHAAFTDRGAQRIELPTYPFQHDHYWLENMSAKDASTAHPLLTDVVPLAQPEGGLVFSGTLSGSEHSWLNDHAVLGTVLLPGTAFVEMALYAAEEAGCDRIEELAFETPLVLPEDLEDKDVHIQFVIGASGDDARRSVSFHSRRADIEQGWTRHAVGTLSAGTENVAVDNAAWPPPGSEPVDISGLYEHLAADNFHYGPAFQGLRSVWRNGEAVLAEVELPEQCLPEADAYQSHPALLDAAVQAAVAGGLLNTGSDSGQIMLPFSWNGVSLYATGATSLRVHLTAQGADAVALVARDAAGRPVLSVDSLLVRKAPAKQLDLLRSAGEHSLFQLEWTKLGARDLMQDTGPWVVVGDVDPQSSSLVDTGVADRSYETFEDLAEHIGAGLSAPGVVVVPVPLRDPDDTVAVRAAVLHTLDILQTWLSDDRFADARLVLLTGRTSALSAAGVWGLVRSAQSEHGDRIVVVEADDTYEDYKQLPTAVKSREPQVAVRQRELFVPRLVRTSGGGQRTGRAWNPEGTVLITGGTGVLGSELARHLVTESGVRHLLLLSRGGPRAEGAEELKAELQELGAEATIVACDAADRDALAEVLSAVPGAHPLTAVIHAAGVLDDALITDMTPAQVSAVLAPKVDGALNLHMLTQGFDLSDFILFSSASAVFGGPGQGNYAAANAVLDALVLRRREEGLPGIALAWGFWAQRSGMTAHLGDTDVRRMERAGVTELSTAEGLALFDLARALDDPAVLPMKLNLSPLRAQPGHISVPSVLQGLIRVPTRRTAAEPDHRWSAARLAALPESERAPALHELVRAEVAAVLGHDEVAAIDPERAFMDLGFDSLTAVELRNRLITATGLRLPTTVVFTYATPSALTEHLLAGMLESQDSPRKDGLDEFEAELRRTPPGDARHEALVRRLRELAAAWLPEQPDDADADLDVSTIDEMLDLAEDELEGLSAGEDAK</sequence>
<evidence type="ECO:0000256" key="2">
    <source>
        <dbReference type="ARBA" id="ARBA00022553"/>
    </source>
</evidence>
<dbReference type="SMART" id="SM00822">
    <property type="entry name" value="PKS_KR"/>
    <property type="match status" value="1"/>
</dbReference>
<dbReference type="InterPro" id="IPR020807">
    <property type="entry name" value="PKS_DH"/>
</dbReference>
<dbReference type="PANTHER" id="PTHR43775">
    <property type="entry name" value="FATTY ACID SYNTHASE"/>
    <property type="match status" value="1"/>
</dbReference>
<protein>
    <submittedName>
        <fullName evidence="8">SDR family NAD(P)-dependent oxidoreductase</fullName>
    </submittedName>
</protein>